<name>A0ABX7QLY4_9GAMM</name>
<dbReference type="RefSeq" id="WP_207353707.1">
    <property type="nucleotide sequence ID" value="NZ_CP071503.1"/>
</dbReference>
<reference evidence="1 2" key="1">
    <citation type="submission" date="2021-03" db="EMBL/GenBank/DDBJ databases">
        <title>Novel species identification of genus Shewanella.</title>
        <authorList>
            <person name="Liu G."/>
            <person name="Zhang Q."/>
        </authorList>
    </citation>
    <scope>NUCLEOTIDE SEQUENCE [LARGE SCALE GENOMIC DNA]</scope>
    <source>
        <strain evidence="1 2">FJAT-51800</strain>
    </source>
</reference>
<evidence type="ECO:0000313" key="2">
    <source>
        <dbReference type="Proteomes" id="UP000662770"/>
    </source>
</evidence>
<accession>A0ABX7QLY4</accession>
<protein>
    <submittedName>
        <fullName evidence="1">DUF2190 family protein</fullName>
    </submittedName>
</protein>
<dbReference type="InterPro" id="IPR011231">
    <property type="entry name" value="Phage_VT1-Sakai_H0018"/>
</dbReference>
<dbReference type="EMBL" id="CP071503">
    <property type="protein sequence ID" value="QSX32463.1"/>
    <property type="molecule type" value="Genomic_DNA"/>
</dbReference>
<gene>
    <name evidence="1" type="ORF">JYB87_11865</name>
</gene>
<sequence length="118" mass="12099">MRNEGLVKTFVASGAIPRYRIVALAAGDNQVALATSAADPLIGVSQEPQDIADGERIDVTFSGIVEVEASGVLAKGAWITADANGRAVVAGDGAERIGRLLDAANVLGDIVSLEIIKN</sequence>
<organism evidence="1 2">
    <name type="scientific">Shewanella avicenniae</name>
    <dbReference type="NCBI Taxonomy" id="2814294"/>
    <lineage>
        <taxon>Bacteria</taxon>
        <taxon>Pseudomonadati</taxon>
        <taxon>Pseudomonadota</taxon>
        <taxon>Gammaproteobacteria</taxon>
        <taxon>Alteromonadales</taxon>
        <taxon>Shewanellaceae</taxon>
        <taxon>Shewanella</taxon>
    </lineage>
</organism>
<dbReference type="Pfam" id="PF09956">
    <property type="entry name" value="Phage_cement_2"/>
    <property type="match status" value="1"/>
</dbReference>
<keyword evidence="2" id="KW-1185">Reference proteome</keyword>
<evidence type="ECO:0000313" key="1">
    <source>
        <dbReference type="EMBL" id="QSX32463.1"/>
    </source>
</evidence>
<proteinExistence type="predicted"/>
<dbReference type="Proteomes" id="UP000662770">
    <property type="component" value="Chromosome"/>
</dbReference>